<dbReference type="OrthoDB" id="118613at2759"/>
<feature type="region of interest" description="Disordered" evidence="1">
    <location>
        <begin position="206"/>
        <end position="272"/>
    </location>
</feature>
<feature type="compositionally biased region" description="Basic and acidic residues" evidence="1">
    <location>
        <begin position="230"/>
        <end position="245"/>
    </location>
</feature>
<sequence>MLKGQTPIFTPVTPPQLNSTDYKCVTEFLTKYKKYAALIEDRRNRHSQDIYPEAMKSCMPDRILNSIAKFRIRKPVQNITDDDIKGYLVKIQREALCEDMNDCDIDELIRKTIVMDMKIGNCEARVNAHFGKFDQFIEDHGLESHFSGSDAKVKRKIKLLRKGIRPEILRKQLKKDMKYGNYEHCWKDEMAFFDLVDKRAKEQNLFFPKKVPDDNNNRKNGKTTNARSNGKNEPHSTTKNDDINSPKKKLNGKNETNRIPEHEGKQPPEGGCAFCQGPHWLPMCPKVSKTERQELLKKMK</sequence>
<dbReference type="AlphaFoldDB" id="A0A0G4J020"/>
<name>A0A0G4J020_PLABS</name>
<dbReference type="Proteomes" id="UP000039324">
    <property type="component" value="Unassembled WGS sequence"/>
</dbReference>
<dbReference type="EMBL" id="CDSF01000105">
    <property type="protein sequence ID" value="CEP00930.1"/>
    <property type="molecule type" value="Genomic_DNA"/>
</dbReference>
<proteinExistence type="predicted"/>
<reference evidence="2 3" key="1">
    <citation type="submission" date="2015-02" db="EMBL/GenBank/DDBJ databases">
        <authorList>
            <person name="Chooi Y.-H."/>
        </authorList>
    </citation>
    <scope>NUCLEOTIDE SEQUENCE [LARGE SCALE GENOMIC DNA]</scope>
    <source>
        <strain evidence="2">E3</strain>
    </source>
</reference>
<dbReference type="OMA" id="FEWHREW"/>
<accession>A0A0G4J020</accession>
<protein>
    <submittedName>
        <fullName evidence="2">Uncharacterized protein</fullName>
    </submittedName>
</protein>
<feature type="compositionally biased region" description="Basic and acidic residues" evidence="1">
    <location>
        <begin position="255"/>
        <end position="266"/>
    </location>
</feature>
<evidence type="ECO:0000313" key="3">
    <source>
        <dbReference type="Proteomes" id="UP000039324"/>
    </source>
</evidence>
<evidence type="ECO:0000256" key="1">
    <source>
        <dbReference type="SAM" id="MobiDB-lite"/>
    </source>
</evidence>
<gene>
    <name evidence="2" type="ORF">PBRA_008242</name>
</gene>
<evidence type="ECO:0000313" key="2">
    <source>
        <dbReference type="EMBL" id="CEP00930.1"/>
    </source>
</evidence>
<keyword evidence="3" id="KW-1185">Reference proteome</keyword>
<organism evidence="2 3">
    <name type="scientific">Plasmodiophora brassicae</name>
    <name type="common">Clubroot disease agent</name>
    <dbReference type="NCBI Taxonomy" id="37360"/>
    <lineage>
        <taxon>Eukaryota</taxon>
        <taxon>Sar</taxon>
        <taxon>Rhizaria</taxon>
        <taxon>Endomyxa</taxon>
        <taxon>Phytomyxea</taxon>
        <taxon>Plasmodiophorida</taxon>
        <taxon>Plasmodiophoridae</taxon>
        <taxon>Plasmodiophora</taxon>
    </lineage>
</organism>